<accession>A0A0B7BA58</accession>
<evidence type="ECO:0000313" key="1">
    <source>
        <dbReference type="EMBL" id="CEK89908.1"/>
    </source>
</evidence>
<proteinExistence type="predicted"/>
<dbReference type="EMBL" id="HACG01043043">
    <property type="protein sequence ID" value="CEK89908.1"/>
    <property type="molecule type" value="Transcribed_RNA"/>
</dbReference>
<reference evidence="1" key="1">
    <citation type="submission" date="2014-12" db="EMBL/GenBank/DDBJ databases">
        <title>Insight into the proteome of Arion vulgaris.</title>
        <authorList>
            <person name="Aradska J."/>
            <person name="Bulat T."/>
            <person name="Smidak R."/>
            <person name="Sarate P."/>
            <person name="Gangsoo J."/>
            <person name="Sialana F."/>
            <person name="Bilban M."/>
            <person name="Lubec G."/>
        </authorList>
    </citation>
    <scope>NUCLEOTIDE SEQUENCE</scope>
    <source>
        <tissue evidence="1">Skin</tissue>
    </source>
</reference>
<gene>
    <name evidence="1" type="primary">ORF173592</name>
</gene>
<protein>
    <submittedName>
        <fullName evidence="1">Uncharacterized protein</fullName>
    </submittedName>
</protein>
<dbReference type="AlphaFoldDB" id="A0A0B7BA58"/>
<sequence>MSAPASKPHVYFLTITILPQEKGVDVRSLIHHIRDSLQKPKQAGVRIKSAFKVIGEAKVIAIAEVLETGSFDALVDDLYRHGPINVNTQPLIYYEDFARNLQVAEELLQNTTELPVNNLYWLDTDLEYHGKTFDEFLAIWKKEALAVLTPRSKGEFFIELYKGLAKRNVQAFIHNDLPENFDKMTFDLPIIRENGANIQFKCKGIKSLNHYN</sequence>
<organism evidence="1">
    <name type="scientific">Arion vulgaris</name>
    <dbReference type="NCBI Taxonomy" id="1028688"/>
    <lineage>
        <taxon>Eukaryota</taxon>
        <taxon>Metazoa</taxon>
        <taxon>Spiralia</taxon>
        <taxon>Lophotrochozoa</taxon>
        <taxon>Mollusca</taxon>
        <taxon>Gastropoda</taxon>
        <taxon>Heterobranchia</taxon>
        <taxon>Euthyneura</taxon>
        <taxon>Panpulmonata</taxon>
        <taxon>Eupulmonata</taxon>
        <taxon>Stylommatophora</taxon>
        <taxon>Helicina</taxon>
        <taxon>Arionoidea</taxon>
        <taxon>Arionidae</taxon>
        <taxon>Arion</taxon>
    </lineage>
</organism>
<name>A0A0B7BA58_9EUPU</name>